<evidence type="ECO:0000313" key="11">
    <source>
        <dbReference type="Proteomes" id="UP000247772"/>
    </source>
</evidence>
<dbReference type="InterPro" id="IPR048327">
    <property type="entry name" value="Dyp_perox_N"/>
</dbReference>
<dbReference type="InterPro" id="IPR048328">
    <property type="entry name" value="Dyp_perox_C"/>
</dbReference>
<dbReference type="GO" id="GO:0020037">
    <property type="term" value="F:heme binding"/>
    <property type="evidence" value="ECO:0007669"/>
    <property type="project" value="InterPro"/>
</dbReference>
<organism evidence="10 11">
    <name type="scientific">Paraburkholderia silvatlantica</name>
    <dbReference type="NCBI Taxonomy" id="321895"/>
    <lineage>
        <taxon>Bacteria</taxon>
        <taxon>Pseudomonadati</taxon>
        <taxon>Pseudomonadota</taxon>
        <taxon>Betaproteobacteria</taxon>
        <taxon>Burkholderiales</taxon>
        <taxon>Burkholderiaceae</taxon>
        <taxon>Paraburkholderia</taxon>
    </lineage>
</organism>
<evidence type="ECO:0000256" key="4">
    <source>
        <dbReference type="ARBA" id="ARBA00023002"/>
    </source>
</evidence>
<proteinExistence type="inferred from homology"/>
<dbReference type="SUPFAM" id="SSF54909">
    <property type="entry name" value="Dimeric alpha+beta barrel"/>
    <property type="match status" value="1"/>
</dbReference>
<gene>
    <name evidence="10" type="ORF">C7410_102269</name>
</gene>
<evidence type="ECO:0000256" key="3">
    <source>
        <dbReference type="ARBA" id="ARBA00022723"/>
    </source>
</evidence>
<dbReference type="PROSITE" id="PS51404">
    <property type="entry name" value="DYP_PEROXIDASE"/>
    <property type="match status" value="1"/>
</dbReference>
<dbReference type="PANTHER" id="PTHR30521">
    <property type="entry name" value="DEFERROCHELATASE/PEROXIDASE"/>
    <property type="match status" value="1"/>
</dbReference>
<feature type="domain" description="Dyp-type peroxidase N-terminal" evidence="8">
    <location>
        <begin position="31"/>
        <end position="160"/>
    </location>
</feature>
<dbReference type="GO" id="GO:0005829">
    <property type="term" value="C:cytosol"/>
    <property type="evidence" value="ECO:0007669"/>
    <property type="project" value="TreeGrafter"/>
</dbReference>
<evidence type="ECO:0000256" key="1">
    <source>
        <dbReference type="ARBA" id="ARBA00001970"/>
    </source>
</evidence>
<evidence type="ECO:0000256" key="6">
    <source>
        <dbReference type="ARBA" id="ARBA00025737"/>
    </source>
</evidence>
<evidence type="ECO:0000256" key="5">
    <source>
        <dbReference type="ARBA" id="ARBA00023004"/>
    </source>
</evidence>
<reference evidence="10 11" key="1">
    <citation type="submission" date="2018-06" db="EMBL/GenBank/DDBJ databases">
        <title>Genomic Encyclopedia of Type Strains, Phase IV (KMG-V): Genome sequencing to study the core and pangenomes of soil and plant-associated prokaryotes.</title>
        <authorList>
            <person name="Whitman W."/>
        </authorList>
    </citation>
    <scope>NUCLEOTIDE SEQUENCE [LARGE SCALE GENOMIC DNA]</scope>
    <source>
        <strain evidence="10 11">SRCL-318</strain>
    </source>
</reference>
<comment type="cofactor">
    <cofactor evidence="1">
        <name>heme b</name>
        <dbReference type="ChEBI" id="CHEBI:60344"/>
    </cofactor>
</comment>
<evidence type="ECO:0000259" key="9">
    <source>
        <dbReference type="Pfam" id="PF20628"/>
    </source>
</evidence>
<protein>
    <submittedName>
        <fullName evidence="10">Putative iron-dependent peroxidase</fullName>
    </submittedName>
</protein>
<dbReference type="AlphaFoldDB" id="A0A2V4V4I3"/>
<keyword evidence="2 10" id="KW-0575">Peroxidase</keyword>
<comment type="similarity">
    <text evidence="6">Belongs to the DyP-type peroxidase family.</text>
</comment>
<sequence>MRAQQNPNPTQDPEAIPHIMTPASLTQEPQSVSSAVTRNAFFIVATVNEDAASRATVRAWCADVANLVRAVGKRVPAGNLSCVVGFSSDAWDKLFGEPRPAGLHPFREFGTGERKAIATPGDILLHIRADETDLCFELATQLMTRLEGAVTTVDEVHGFRNFDMRAMIGFVDGTENPTGNEAVHFTVIGETEDPEFCGGSYVLVQKYLHDMKGWNALSVEAQEHIIGRTKLQDIELDEAVKPSWSHSSLTTLEDDAGNEIKILRDNMPFGRPGSAEFGTYFIGYARSPEPIEQMLENMFVGLPPGNYDRLLDFSRAVTGGLFFVPSQTLLEALAEVDPGAAPTVEVSAAGSSETETGPAAAPSADGSLAIGSLKGAPRHE</sequence>
<evidence type="ECO:0000256" key="2">
    <source>
        <dbReference type="ARBA" id="ARBA00022559"/>
    </source>
</evidence>
<evidence type="ECO:0000313" key="10">
    <source>
        <dbReference type="EMBL" id="PYE27586.1"/>
    </source>
</evidence>
<dbReference type="Pfam" id="PF20628">
    <property type="entry name" value="Dyp_perox_C"/>
    <property type="match status" value="1"/>
</dbReference>
<dbReference type="EMBL" id="QJSQ01000002">
    <property type="protein sequence ID" value="PYE27586.1"/>
    <property type="molecule type" value="Genomic_DNA"/>
</dbReference>
<dbReference type="Pfam" id="PF04261">
    <property type="entry name" value="Dyp_perox_N"/>
    <property type="match status" value="1"/>
</dbReference>
<feature type="region of interest" description="Disordered" evidence="7">
    <location>
        <begin position="343"/>
        <end position="380"/>
    </location>
</feature>
<evidence type="ECO:0000259" key="8">
    <source>
        <dbReference type="Pfam" id="PF04261"/>
    </source>
</evidence>
<keyword evidence="3" id="KW-0479">Metal-binding</keyword>
<dbReference type="Proteomes" id="UP000247772">
    <property type="component" value="Unassembled WGS sequence"/>
</dbReference>
<dbReference type="PANTHER" id="PTHR30521:SF0">
    <property type="entry name" value="DYP-TYPE PEROXIDASE FAMILY PROTEIN"/>
    <property type="match status" value="1"/>
</dbReference>
<evidence type="ECO:0000256" key="7">
    <source>
        <dbReference type="SAM" id="MobiDB-lite"/>
    </source>
</evidence>
<feature type="domain" description="Dyp-type peroxidase C-terminal" evidence="9">
    <location>
        <begin position="164"/>
        <end position="327"/>
    </location>
</feature>
<keyword evidence="5" id="KW-0408">Iron</keyword>
<dbReference type="InterPro" id="IPR006314">
    <property type="entry name" value="Dyp_peroxidase"/>
</dbReference>
<dbReference type="NCBIfam" id="TIGR01413">
    <property type="entry name" value="Dyp_perox_fam"/>
    <property type="match status" value="1"/>
</dbReference>
<dbReference type="GO" id="GO:0046872">
    <property type="term" value="F:metal ion binding"/>
    <property type="evidence" value="ECO:0007669"/>
    <property type="project" value="UniProtKB-KW"/>
</dbReference>
<dbReference type="GO" id="GO:0004601">
    <property type="term" value="F:peroxidase activity"/>
    <property type="evidence" value="ECO:0007669"/>
    <property type="project" value="UniProtKB-KW"/>
</dbReference>
<comment type="caution">
    <text evidence="10">The sequence shown here is derived from an EMBL/GenBank/DDBJ whole genome shotgun (WGS) entry which is preliminary data.</text>
</comment>
<keyword evidence="4" id="KW-0560">Oxidoreductase</keyword>
<accession>A0A2V4V4I3</accession>
<dbReference type="InterPro" id="IPR011008">
    <property type="entry name" value="Dimeric_a/b-barrel"/>
</dbReference>
<name>A0A2V4V4I3_9BURK</name>